<protein>
    <submittedName>
        <fullName evidence="2">Uncharacterized protein</fullName>
    </submittedName>
</protein>
<accession>A0A914X4L3</accession>
<dbReference type="Proteomes" id="UP000887566">
    <property type="component" value="Unplaced"/>
</dbReference>
<dbReference type="WBParaSite" id="PSAMB.scaffold5size155369.g245.t1">
    <property type="protein sequence ID" value="PSAMB.scaffold5size155369.g245.t1"/>
    <property type="gene ID" value="PSAMB.scaffold5size155369.g245"/>
</dbReference>
<evidence type="ECO:0000313" key="2">
    <source>
        <dbReference type="WBParaSite" id="PSAMB.scaffold5size155369.g245.t1"/>
    </source>
</evidence>
<name>A0A914X4L3_9BILA</name>
<dbReference type="Gene3D" id="1.10.533.10">
    <property type="entry name" value="Death Domain, Fas"/>
    <property type="match status" value="1"/>
</dbReference>
<dbReference type="CDD" id="cd01671">
    <property type="entry name" value="CARD"/>
    <property type="match status" value="1"/>
</dbReference>
<dbReference type="SUPFAM" id="SSF47986">
    <property type="entry name" value="DEATH domain"/>
    <property type="match status" value="1"/>
</dbReference>
<dbReference type="AlphaFoldDB" id="A0A914X4L3"/>
<dbReference type="InterPro" id="IPR011029">
    <property type="entry name" value="DEATH-like_dom_sf"/>
</dbReference>
<sequence length="122" mass="13838">MDEEEARVLTKLADTVCKNVTSASQMLTILQSEETITDIDVQEIESRGPMYQQVKQLITILKTKRQNKKQVERGVKRPFEALCFALQTMGQHWLAEELATELKKASSNASNFGQLQLVFPHS</sequence>
<proteinExistence type="predicted"/>
<reference evidence="2" key="1">
    <citation type="submission" date="2022-11" db="UniProtKB">
        <authorList>
            <consortium name="WormBaseParasite"/>
        </authorList>
    </citation>
    <scope>IDENTIFICATION</scope>
</reference>
<evidence type="ECO:0000313" key="1">
    <source>
        <dbReference type="Proteomes" id="UP000887566"/>
    </source>
</evidence>
<organism evidence="1 2">
    <name type="scientific">Plectus sambesii</name>
    <dbReference type="NCBI Taxonomy" id="2011161"/>
    <lineage>
        <taxon>Eukaryota</taxon>
        <taxon>Metazoa</taxon>
        <taxon>Ecdysozoa</taxon>
        <taxon>Nematoda</taxon>
        <taxon>Chromadorea</taxon>
        <taxon>Plectida</taxon>
        <taxon>Plectina</taxon>
        <taxon>Plectoidea</taxon>
        <taxon>Plectidae</taxon>
        <taxon>Plectus</taxon>
    </lineage>
</organism>
<keyword evidence="1" id="KW-1185">Reference proteome</keyword>